<dbReference type="Proteomes" id="UP001465668">
    <property type="component" value="Unassembled WGS sequence"/>
</dbReference>
<proteinExistence type="predicted"/>
<evidence type="ECO:0000313" key="3">
    <source>
        <dbReference type="Proteomes" id="UP001465668"/>
    </source>
</evidence>
<feature type="region of interest" description="Disordered" evidence="1">
    <location>
        <begin position="963"/>
        <end position="982"/>
    </location>
</feature>
<organism evidence="2 3">
    <name type="scientific">Seiridium cardinale</name>
    <dbReference type="NCBI Taxonomy" id="138064"/>
    <lineage>
        <taxon>Eukaryota</taxon>
        <taxon>Fungi</taxon>
        <taxon>Dikarya</taxon>
        <taxon>Ascomycota</taxon>
        <taxon>Pezizomycotina</taxon>
        <taxon>Sordariomycetes</taxon>
        <taxon>Xylariomycetidae</taxon>
        <taxon>Amphisphaeriales</taxon>
        <taxon>Sporocadaceae</taxon>
        <taxon>Seiridium</taxon>
    </lineage>
</organism>
<feature type="region of interest" description="Disordered" evidence="1">
    <location>
        <begin position="62"/>
        <end position="193"/>
    </location>
</feature>
<gene>
    <name evidence="2" type="ORF">SCAR479_00967</name>
</gene>
<feature type="region of interest" description="Disordered" evidence="1">
    <location>
        <begin position="997"/>
        <end position="1186"/>
    </location>
</feature>
<keyword evidence="3" id="KW-1185">Reference proteome</keyword>
<feature type="compositionally biased region" description="Polar residues" evidence="1">
    <location>
        <begin position="179"/>
        <end position="188"/>
    </location>
</feature>
<feature type="compositionally biased region" description="Polar residues" evidence="1">
    <location>
        <begin position="1086"/>
        <end position="1098"/>
    </location>
</feature>
<comment type="caution">
    <text evidence="2">The sequence shown here is derived from an EMBL/GenBank/DDBJ whole genome shotgun (WGS) entry which is preliminary data.</text>
</comment>
<feature type="compositionally biased region" description="Basic and acidic residues" evidence="1">
    <location>
        <begin position="1121"/>
        <end position="1133"/>
    </location>
</feature>
<feature type="compositionally biased region" description="Polar residues" evidence="1">
    <location>
        <begin position="1055"/>
        <end position="1064"/>
    </location>
</feature>
<feature type="compositionally biased region" description="Basic residues" evidence="1">
    <location>
        <begin position="145"/>
        <end position="159"/>
    </location>
</feature>
<evidence type="ECO:0000256" key="1">
    <source>
        <dbReference type="SAM" id="MobiDB-lite"/>
    </source>
</evidence>
<accession>A0ABR2Y7H0</accession>
<sequence length="1186" mass="137294">MATPLAGLDMDDVGRERQAARFYLAEHRDMRPSDVIVSRRPGRVVCRDEDNHHNDERRIRRFNGQSPSRASMAIRDGSHERVSHKQPSRYIRGHGFGSSSPSPPPPTGTGARTPAPVPVQINNYIHTWDSSSNDDSSSDIDSNGSRRKSRRRGHKHRRRRDDNKGINRMKDPHKISSIREPSSAQGTLSRRGVQAVWDPSRNSDLTIHLKLPLQDDIDEYLEEFCRLRRWGDFASARQYFSKNLKEHQDNPYVLIQYAEMLLEQRDYNSFSELERSSVFNLDNHLLDNDEGRFLITYWKLMQVERARFKPPVSPEAFNIIPKALSMLHRTVTSGERPVGSTQIKMLVLLLDMTCTYTHVYLQSDWLRRQLANLFPSSFYQSLYADLLRQGRIWDFRDIFISVVAAEGPEKAIGHFVDTTDIRRPLQALIADWKAPVQGSDTLTNLALLDVLKAVSAAYPIKHYEPNDLPEDPMTMSTSLAHSIIESDPEAMKSEPFINWMLIKVQFAILKDKRRAEGFNEHFESHPGIYSCPNFDLPEYIPVETENPGWRLDDAAPEYRNPIEMVLKMAKRLRAYKTESSALRTLMRLSKNPMKTFEDLCTLQKSVQGDFKRYSHTLVSKYLIVDTKPSMEEFKDELRETCFDSVLQSCLNAQEILTMSLLLRSIEGEGPEARKAMDLALDCSKYIAPHALEMLEEKMPDINLKRLDRLKKTVTTPGERKEAELGLRAEERERRMRNVPEFDEIVIEDWPGKTGELGAIQREETAQERFKRIPSHVMDGSMDGMRDMRRERYSRQHAHGENMSGARRYRKRSIERRAARDKDYEIERIREQLEELRAMQRTVMARQAEKLRQSENARRREILDEYEEKVHDLKAHQRKQKELRKSRKREDLETVVRQRLTEEKIHEELKARAEEEQRKRVEKEAVEKYKEQASEEMLREKQGNELMEQLREVRNDLQELRARAEIQERSRPTDSMEPPLVPMRLPRGRIWRIKRRRFPPRVIQVDHPSSSDSLPSVKDHLSSRDTDSSSSEEKDGWSNGDEEEQSLDASLEVGDNDSSPSTAKQNVRLEHDRSPSAEMTPRKGRKQYNSGWTGSNSKRNGVYKLRPTREETYDSTAPQPGEAHDTMNQDHAQRSNEVNKVVVPAHDAGSRSNGDDEGPVASSRKRILPEAESVEDVSKSFKEIGSE</sequence>
<feature type="compositionally biased region" description="Basic and acidic residues" evidence="1">
    <location>
        <begin position="963"/>
        <end position="973"/>
    </location>
</feature>
<protein>
    <submittedName>
        <fullName evidence="2">Uncharacterized protein</fullName>
    </submittedName>
</protein>
<evidence type="ECO:0000313" key="2">
    <source>
        <dbReference type="EMBL" id="KAK9782624.1"/>
    </source>
</evidence>
<name>A0ABR2Y7H0_9PEZI</name>
<feature type="compositionally biased region" description="Basic and acidic residues" evidence="1">
    <location>
        <begin position="1016"/>
        <end position="1035"/>
    </location>
</feature>
<feature type="compositionally biased region" description="Basic and acidic residues" evidence="1">
    <location>
        <begin position="1175"/>
        <end position="1186"/>
    </location>
</feature>
<feature type="compositionally biased region" description="Low complexity" evidence="1">
    <location>
        <begin position="129"/>
        <end position="143"/>
    </location>
</feature>
<reference evidence="2 3" key="1">
    <citation type="submission" date="2024-02" db="EMBL/GenBank/DDBJ databases">
        <title>First draft genome assembly of two strains of Seiridium cardinale.</title>
        <authorList>
            <person name="Emiliani G."/>
            <person name="Scali E."/>
        </authorList>
    </citation>
    <scope>NUCLEOTIDE SEQUENCE [LARGE SCALE GENOMIC DNA]</scope>
    <source>
        <strain evidence="2 3">BM-138-000479</strain>
    </source>
</reference>
<feature type="compositionally biased region" description="Basic and acidic residues" evidence="1">
    <location>
        <begin position="160"/>
        <end position="174"/>
    </location>
</feature>
<dbReference type="EMBL" id="JARVKM010000002">
    <property type="protein sequence ID" value="KAK9782624.1"/>
    <property type="molecule type" value="Genomic_DNA"/>
</dbReference>